<sequence>MQVMALLLPAAWIASPLSAPSTKAPHLAMKAYYEQVDGINRDKKALELARKAVSGKYDGVISIDDAKGIGQSLLDGKGVTATEFSTAFAILRDYKFTPAGRDKFVSMMADSTTSFGAWSLVVDHDNSGNYLEMLPALLVSAASFLGPLPVQQGPVVTQRRASAPVASVERRGVLAGFAAAALAATPAAFATTDSPYSLKKDYVVDAKNMLENMKTATELQRGNPEMETIVKSTRAEMNDFVAFYRRQPKISGMPSFSTLYTAINTLSGHYASYGNKYPVPEKRRTRLAQQYKEIERALARGK</sequence>
<dbReference type="STRING" id="2903.R1BZI2"/>
<accession>A0A0D3IWP3</accession>
<evidence type="ECO:0000313" key="3">
    <source>
        <dbReference type="Proteomes" id="UP000013827"/>
    </source>
</evidence>
<dbReference type="PaxDb" id="2903-EOD15678"/>
<proteinExistence type="inferred from homology"/>
<dbReference type="InterPro" id="IPR025585">
    <property type="entry name" value="PSII_Psb27"/>
</dbReference>
<organism evidence="2 3">
    <name type="scientific">Emiliania huxleyi (strain CCMP1516)</name>
    <dbReference type="NCBI Taxonomy" id="280463"/>
    <lineage>
        <taxon>Eukaryota</taxon>
        <taxon>Haptista</taxon>
        <taxon>Haptophyta</taxon>
        <taxon>Prymnesiophyceae</taxon>
        <taxon>Isochrysidales</taxon>
        <taxon>Noelaerhabdaceae</taxon>
        <taxon>Emiliania</taxon>
    </lineage>
</organism>
<dbReference type="Gene3D" id="1.20.58.810">
    <property type="entry name" value="Photosystem II Pbs27"/>
    <property type="match status" value="1"/>
</dbReference>
<name>A0A0D3IWP3_EMIH1</name>
<dbReference type="RefSeq" id="XP_005768107.1">
    <property type="nucleotide sequence ID" value="XM_005768050.1"/>
</dbReference>
<keyword evidence="3" id="KW-1185">Reference proteome</keyword>
<dbReference type="GO" id="GO:0009523">
    <property type="term" value="C:photosystem II"/>
    <property type="evidence" value="ECO:0007669"/>
    <property type="project" value="InterPro"/>
</dbReference>
<dbReference type="Pfam" id="PF13326">
    <property type="entry name" value="PSII_Pbs27"/>
    <property type="match status" value="1"/>
</dbReference>
<protein>
    <recommendedName>
        <fullName evidence="4">Photosystem II lipoprotein Psb27</fullName>
    </recommendedName>
</protein>
<feature type="chain" id="PRO_5044291239" description="Photosystem II lipoprotein Psb27" evidence="1">
    <location>
        <begin position="19"/>
        <end position="302"/>
    </location>
</feature>
<dbReference type="EnsemblProtists" id="EOD15678">
    <property type="protein sequence ID" value="EOD15678"/>
    <property type="gene ID" value="EMIHUDRAFT_451669"/>
</dbReference>
<feature type="signal peptide" evidence="1">
    <location>
        <begin position="1"/>
        <end position="18"/>
    </location>
</feature>
<dbReference type="HOGENOM" id="CLU_922657_0_0_1"/>
<dbReference type="KEGG" id="ehx:EMIHUDRAFT_451669"/>
<dbReference type="PANTHER" id="PTHR34041">
    <property type="entry name" value="PHOTOSYSTEM II REPAIR PROTEIN PSB27-H1, CHLOROPLASTIC"/>
    <property type="match status" value="1"/>
</dbReference>
<keyword evidence="1" id="KW-0732">Signal</keyword>
<dbReference type="GO" id="GO:0010207">
    <property type="term" value="P:photosystem II assembly"/>
    <property type="evidence" value="ECO:0007669"/>
    <property type="project" value="InterPro"/>
</dbReference>
<evidence type="ECO:0008006" key="4">
    <source>
        <dbReference type="Google" id="ProtNLM"/>
    </source>
</evidence>
<evidence type="ECO:0000313" key="2">
    <source>
        <dbReference type="EnsemblProtists" id="EOD15678"/>
    </source>
</evidence>
<dbReference type="eggNOG" id="ENOG502RZI3">
    <property type="taxonomic scope" value="Eukaryota"/>
</dbReference>
<reference evidence="2" key="2">
    <citation type="submission" date="2024-10" db="UniProtKB">
        <authorList>
            <consortium name="EnsemblProtists"/>
        </authorList>
    </citation>
    <scope>IDENTIFICATION</scope>
</reference>
<dbReference type="GeneID" id="17261830"/>
<dbReference type="PANTHER" id="PTHR34041:SF1">
    <property type="entry name" value="PHOTOSYSTEM II REPAIR PROTEIN PSB27-H1, CHLOROPLASTIC"/>
    <property type="match status" value="1"/>
</dbReference>
<dbReference type="InterPro" id="IPR038450">
    <property type="entry name" value="PSII_Psb27_sf"/>
</dbReference>
<evidence type="ECO:0000256" key="1">
    <source>
        <dbReference type="SAM" id="SignalP"/>
    </source>
</evidence>
<dbReference type="Proteomes" id="UP000013827">
    <property type="component" value="Unassembled WGS sequence"/>
</dbReference>
<dbReference type="HAMAP" id="MF_01481">
    <property type="entry name" value="PSII_Psb27"/>
    <property type="match status" value="1"/>
</dbReference>
<dbReference type="GO" id="GO:0010206">
    <property type="term" value="P:photosystem II repair"/>
    <property type="evidence" value="ECO:0007669"/>
    <property type="project" value="InterPro"/>
</dbReference>
<dbReference type="AlphaFoldDB" id="A0A0D3IWP3"/>
<reference evidence="3" key="1">
    <citation type="journal article" date="2013" name="Nature">
        <title>Pan genome of the phytoplankton Emiliania underpins its global distribution.</title>
        <authorList>
            <person name="Read B.A."/>
            <person name="Kegel J."/>
            <person name="Klute M.J."/>
            <person name="Kuo A."/>
            <person name="Lefebvre S.C."/>
            <person name="Maumus F."/>
            <person name="Mayer C."/>
            <person name="Miller J."/>
            <person name="Monier A."/>
            <person name="Salamov A."/>
            <person name="Young J."/>
            <person name="Aguilar M."/>
            <person name="Claverie J.M."/>
            <person name="Frickenhaus S."/>
            <person name="Gonzalez K."/>
            <person name="Herman E.K."/>
            <person name="Lin Y.C."/>
            <person name="Napier J."/>
            <person name="Ogata H."/>
            <person name="Sarno A.F."/>
            <person name="Shmutz J."/>
            <person name="Schroeder D."/>
            <person name="de Vargas C."/>
            <person name="Verret F."/>
            <person name="von Dassow P."/>
            <person name="Valentin K."/>
            <person name="Van de Peer Y."/>
            <person name="Wheeler G."/>
            <person name="Dacks J.B."/>
            <person name="Delwiche C.F."/>
            <person name="Dyhrman S.T."/>
            <person name="Glockner G."/>
            <person name="John U."/>
            <person name="Richards T."/>
            <person name="Worden A.Z."/>
            <person name="Zhang X."/>
            <person name="Grigoriev I.V."/>
            <person name="Allen A.E."/>
            <person name="Bidle K."/>
            <person name="Borodovsky M."/>
            <person name="Bowler C."/>
            <person name="Brownlee C."/>
            <person name="Cock J.M."/>
            <person name="Elias M."/>
            <person name="Gladyshev V.N."/>
            <person name="Groth M."/>
            <person name="Guda C."/>
            <person name="Hadaegh A."/>
            <person name="Iglesias-Rodriguez M.D."/>
            <person name="Jenkins J."/>
            <person name="Jones B.M."/>
            <person name="Lawson T."/>
            <person name="Leese F."/>
            <person name="Lindquist E."/>
            <person name="Lobanov A."/>
            <person name="Lomsadze A."/>
            <person name="Malik S.B."/>
            <person name="Marsh M.E."/>
            <person name="Mackinder L."/>
            <person name="Mock T."/>
            <person name="Mueller-Roeber B."/>
            <person name="Pagarete A."/>
            <person name="Parker M."/>
            <person name="Probert I."/>
            <person name="Quesneville H."/>
            <person name="Raines C."/>
            <person name="Rensing S.A."/>
            <person name="Riano-Pachon D.M."/>
            <person name="Richier S."/>
            <person name="Rokitta S."/>
            <person name="Shiraiwa Y."/>
            <person name="Soanes D.M."/>
            <person name="van der Giezen M."/>
            <person name="Wahlund T.M."/>
            <person name="Williams B."/>
            <person name="Wilson W."/>
            <person name="Wolfe G."/>
            <person name="Wurch L.L."/>
        </authorList>
    </citation>
    <scope>NUCLEOTIDE SEQUENCE</scope>
</reference>